<reference evidence="1 2" key="1">
    <citation type="journal article" date="2014" name="Genome Announc.">
        <title>Whole-Genome Sequencing of Salmonella enterica subsp. enterica Serovar Cubana Strains Isolated from Agricultural Sources.</title>
        <authorList>
            <person name="Benahmed F.H."/>
            <person name="Gopinath G.R."/>
            <person name="Wang H."/>
            <person name="Jean-Gilles Beaubrun J."/>
            <person name="Grim C."/>
            <person name="Cheng C.M."/>
            <person name="McClelland M."/>
            <person name="Ayers S."/>
            <person name="Abbott J."/>
            <person name="Desai P."/>
            <person name="Frye J.G."/>
            <person name="Weinstock G."/>
            <person name="Hammack T.S."/>
            <person name="Hanes D.E."/>
            <person name="Rasmussen M.A."/>
            <person name="Davidson M.K."/>
        </authorList>
    </citation>
    <scope>NUCLEOTIDE SEQUENCE [LARGE SCALE GENOMIC DNA]</scope>
    <source>
        <strain evidence="1">76814</strain>
    </source>
</reference>
<dbReference type="AlphaFoldDB" id="V7IKP8"/>
<name>V7IKP8_SALET</name>
<evidence type="ECO:0000313" key="1">
    <source>
        <dbReference type="EMBL" id="ETA85884.1"/>
    </source>
</evidence>
<accession>V7IKP8</accession>
<evidence type="ECO:0000313" key="2">
    <source>
        <dbReference type="Proteomes" id="UP000018534"/>
    </source>
</evidence>
<dbReference type="Proteomes" id="UP000018534">
    <property type="component" value="Unassembled WGS sequence"/>
</dbReference>
<comment type="caution">
    <text evidence="1">The sequence shown here is derived from an EMBL/GenBank/DDBJ whole genome shotgun (WGS) entry which is preliminary data.</text>
</comment>
<gene>
    <name evidence="1" type="ORF">A628_04146</name>
</gene>
<sequence length="46" mass="5083">MRGCAPRVNRCRGRQLFARWGGEIYPAPPGLQNPRGRGCLQVRCGA</sequence>
<protein>
    <submittedName>
        <fullName evidence="1">Uncharacterized protein</fullName>
    </submittedName>
</protein>
<organism evidence="1 2">
    <name type="scientific">Salmonella enterica subsp. enterica serovar Cubana str. 76814</name>
    <dbReference type="NCBI Taxonomy" id="1192560"/>
    <lineage>
        <taxon>Bacteria</taxon>
        <taxon>Pseudomonadati</taxon>
        <taxon>Pseudomonadota</taxon>
        <taxon>Gammaproteobacteria</taxon>
        <taxon>Enterobacterales</taxon>
        <taxon>Enterobacteriaceae</taxon>
        <taxon>Salmonella</taxon>
    </lineage>
</organism>
<dbReference type="EMBL" id="AZGR01000104">
    <property type="protein sequence ID" value="ETA85884.1"/>
    <property type="molecule type" value="Genomic_DNA"/>
</dbReference>
<proteinExistence type="predicted"/>
<dbReference type="HOGENOM" id="CLU_3188782_0_0_6"/>